<dbReference type="Gene3D" id="2.40.50.140">
    <property type="entry name" value="Nucleic acid-binding proteins"/>
    <property type="match status" value="1"/>
</dbReference>
<dbReference type="AlphaFoldDB" id="A0A9D1CG74"/>
<sequence length="143" mass="15268">MDTVYQIVWLALLIIFAVAEAATVGLTSVWFAIGSLGALVCALAGGNIWLQLGIFIVLSLVCLVALRPLAKKYLNTRVEPTNADRVIGQEARVTQDIDNIQGTGAVTIGGVTWTARSEHDTPIPAGAMVRVLRIEGVKVIVEE</sequence>
<dbReference type="EMBL" id="DVFO01000011">
    <property type="protein sequence ID" value="HIQ60262.1"/>
    <property type="molecule type" value="Genomic_DNA"/>
</dbReference>
<keyword evidence="3 5" id="KW-1133">Transmembrane helix</keyword>
<dbReference type="Pfam" id="PF01957">
    <property type="entry name" value="NfeD"/>
    <property type="match status" value="1"/>
</dbReference>
<evidence type="ECO:0000313" key="7">
    <source>
        <dbReference type="EMBL" id="HIQ60262.1"/>
    </source>
</evidence>
<dbReference type="InterPro" id="IPR002810">
    <property type="entry name" value="NfeD-like_C"/>
</dbReference>
<feature type="transmembrane region" description="Helical" evidence="5">
    <location>
        <begin position="48"/>
        <end position="66"/>
    </location>
</feature>
<accession>A0A9D1CG74</accession>
<name>A0A9D1CG74_9FIRM</name>
<reference evidence="7" key="2">
    <citation type="journal article" date="2021" name="PeerJ">
        <title>Extensive microbial diversity within the chicken gut microbiome revealed by metagenomics and culture.</title>
        <authorList>
            <person name="Gilroy R."/>
            <person name="Ravi A."/>
            <person name="Getino M."/>
            <person name="Pursley I."/>
            <person name="Horton D.L."/>
            <person name="Alikhan N.F."/>
            <person name="Baker D."/>
            <person name="Gharbi K."/>
            <person name="Hall N."/>
            <person name="Watson M."/>
            <person name="Adriaenssens E.M."/>
            <person name="Foster-Nyarko E."/>
            <person name="Jarju S."/>
            <person name="Secka A."/>
            <person name="Antonio M."/>
            <person name="Oren A."/>
            <person name="Chaudhuri R.R."/>
            <person name="La Ragione R."/>
            <person name="Hildebrand F."/>
            <person name="Pallen M.J."/>
        </authorList>
    </citation>
    <scope>NUCLEOTIDE SEQUENCE</scope>
    <source>
        <strain evidence="7">ChiGjej2B2-12916</strain>
    </source>
</reference>
<evidence type="ECO:0000313" key="8">
    <source>
        <dbReference type="Proteomes" id="UP000886879"/>
    </source>
</evidence>
<evidence type="ECO:0000256" key="1">
    <source>
        <dbReference type="ARBA" id="ARBA00004141"/>
    </source>
</evidence>
<comment type="subcellular location">
    <subcellularLocation>
        <location evidence="1">Membrane</location>
        <topology evidence="1">Multi-pass membrane protein</topology>
    </subcellularLocation>
</comment>
<dbReference type="SUPFAM" id="SSF141322">
    <property type="entry name" value="NfeD domain-like"/>
    <property type="match status" value="1"/>
</dbReference>
<organism evidence="7 8">
    <name type="scientific">Candidatus Enterenecus faecium</name>
    <dbReference type="NCBI Taxonomy" id="2840780"/>
    <lineage>
        <taxon>Bacteria</taxon>
        <taxon>Bacillati</taxon>
        <taxon>Bacillota</taxon>
        <taxon>Clostridia</taxon>
        <taxon>Eubacteriales</taxon>
        <taxon>Candidatus Enterenecus</taxon>
    </lineage>
</organism>
<comment type="caution">
    <text evidence="7">The sequence shown here is derived from an EMBL/GenBank/DDBJ whole genome shotgun (WGS) entry which is preliminary data.</text>
</comment>
<dbReference type="PANTHER" id="PTHR33507:SF3">
    <property type="entry name" value="INNER MEMBRANE PROTEIN YBBJ"/>
    <property type="match status" value="1"/>
</dbReference>
<keyword evidence="4 5" id="KW-0472">Membrane</keyword>
<dbReference type="Proteomes" id="UP000886879">
    <property type="component" value="Unassembled WGS sequence"/>
</dbReference>
<evidence type="ECO:0000256" key="4">
    <source>
        <dbReference type="ARBA" id="ARBA00023136"/>
    </source>
</evidence>
<gene>
    <name evidence="7" type="ORF">IAD31_01475</name>
</gene>
<dbReference type="InterPro" id="IPR052165">
    <property type="entry name" value="Membrane_assoc_protease"/>
</dbReference>
<keyword evidence="2 5" id="KW-0812">Transmembrane</keyword>
<dbReference type="PANTHER" id="PTHR33507">
    <property type="entry name" value="INNER MEMBRANE PROTEIN YBBJ"/>
    <property type="match status" value="1"/>
</dbReference>
<evidence type="ECO:0000256" key="5">
    <source>
        <dbReference type="SAM" id="Phobius"/>
    </source>
</evidence>
<feature type="transmembrane region" description="Helical" evidence="5">
    <location>
        <begin position="7"/>
        <end position="33"/>
    </location>
</feature>
<evidence type="ECO:0000256" key="2">
    <source>
        <dbReference type="ARBA" id="ARBA00022692"/>
    </source>
</evidence>
<feature type="domain" description="NfeD-like C-terminal" evidence="6">
    <location>
        <begin position="83"/>
        <end position="142"/>
    </location>
</feature>
<dbReference type="InterPro" id="IPR012340">
    <property type="entry name" value="NA-bd_OB-fold"/>
</dbReference>
<dbReference type="GO" id="GO:0005886">
    <property type="term" value="C:plasma membrane"/>
    <property type="evidence" value="ECO:0007669"/>
    <property type="project" value="TreeGrafter"/>
</dbReference>
<proteinExistence type="predicted"/>
<reference evidence="7" key="1">
    <citation type="submission" date="2020-10" db="EMBL/GenBank/DDBJ databases">
        <authorList>
            <person name="Gilroy R."/>
        </authorList>
    </citation>
    <scope>NUCLEOTIDE SEQUENCE</scope>
    <source>
        <strain evidence="7">ChiGjej2B2-12916</strain>
    </source>
</reference>
<protein>
    <submittedName>
        <fullName evidence="7">NfeD family protein</fullName>
    </submittedName>
</protein>
<evidence type="ECO:0000256" key="3">
    <source>
        <dbReference type="ARBA" id="ARBA00022989"/>
    </source>
</evidence>
<evidence type="ECO:0000259" key="6">
    <source>
        <dbReference type="Pfam" id="PF01957"/>
    </source>
</evidence>